<dbReference type="Gene3D" id="3.40.50.1820">
    <property type="entry name" value="alpha/beta hydrolase"/>
    <property type="match status" value="1"/>
</dbReference>
<dbReference type="InterPro" id="IPR020806">
    <property type="entry name" value="PKS_PP-bd"/>
</dbReference>
<evidence type="ECO:0000313" key="4">
    <source>
        <dbReference type="EMBL" id="TDB91474.1"/>
    </source>
</evidence>
<dbReference type="Gene3D" id="3.30.300.30">
    <property type="match status" value="1"/>
</dbReference>
<evidence type="ECO:0000259" key="3">
    <source>
        <dbReference type="PROSITE" id="PS50075"/>
    </source>
</evidence>
<proteinExistence type="predicted"/>
<dbReference type="InterPro" id="IPR000873">
    <property type="entry name" value="AMP-dep_synth/lig_dom"/>
</dbReference>
<dbReference type="PROSITE" id="PS00012">
    <property type="entry name" value="PHOSPHOPANTETHEINE"/>
    <property type="match status" value="1"/>
</dbReference>
<dbReference type="Gene3D" id="3.40.50.980">
    <property type="match status" value="2"/>
</dbReference>
<reference evidence="4 5" key="1">
    <citation type="submission" date="2019-02" db="EMBL/GenBank/DDBJ databases">
        <title>Draft genome sequences of novel Actinobacteria.</title>
        <authorList>
            <person name="Sahin N."/>
            <person name="Ay H."/>
            <person name="Saygin H."/>
        </authorList>
    </citation>
    <scope>NUCLEOTIDE SEQUENCE [LARGE SCALE GENOMIC DNA]</scope>
    <source>
        <strain evidence="4 5">JCM 30529</strain>
    </source>
</reference>
<dbReference type="Pfam" id="PF00501">
    <property type="entry name" value="AMP-binding"/>
    <property type="match status" value="1"/>
</dbReference>
<comment type="caution">
    <text evidence="4">The sequence shown here is derived from an EMBL/GenBank/DDBJ whole genome shotgun (WGS) entry which is preliminary data.</text>
</comment>
<dbReference type="NCBIfam" id="TIGR01733">
    <property type="entry name" value="AA-adenyl-dom"/>
    <property type="match status" value="1"/>
</dbReference>
<dbReference type="CDD" id="cd12117">
    <property type="entry name" value="A_NRPS_Srf_like"/>
    <property type="match status" value="1"/>
</dbReference>
<feature type="domain" description="Carrier" evidence="3">
    <location>
        <begin position="515"/>
        <end position="590"/>
    </location>
</feature>
<dbReference type="InterPro" id="IPR025110">
    <property type="entry name" value="AMP-bd_C"/>
</dbReference>
<dbReference type="Proteomes" id="UP000295626">
    <property type="component" value="Unassembled WGS sequence"/>
</dbReference>
<protein>
    <submittedName>
        <fullName evidence="4">Amino acid adenylation domain-containing protein</fullName>
    </submittedName>
</protein>
<dbReference type="PROSITE" id="PS50075">
    <property type="entry name" value="CARRIER"/>
    <property type="match status" value="1"/>
</dbReference>
<keyword evidence="5" id="KW-1185">Reference proteome</keyword>
<dbReference type="SUPFAM" id="SSF56801">
    <property type="entry name" value="Acetyl-CoA synthetase-like"/>
    <property type="match status" value="1"/>
</dbReference>
<dbReference type="SMART" id="SM00823">
    <property type="entry name" value="PKS_PP"/>
    <property type="match status" value="1"/>
</dbReference>
<evidence type="ECO:0000256" key="1">
    <source>
        <dbReference type="ARBA" id="ARBA00022450"/>
    </source>
</evidence>
<dbReference type="Pfam" id="PF13193">
    <property type="entry name" value="AMP-binding_C"/>
    <property type="match status" value="1"/>
</dbReference>
<dbReference type="InterPro" id="IPR006162">
    <property type="entry name" value="Ppantetheine_attach_site"/>
</dbReference>
<keyword evidence="2" id="KW-0597">Phosphoprotein</keyword>
<organism evidence="4 5">
    <name type="scientific">Micromonospora fluostatini</name>
    <dbReference type="NCBI Taxonomy" id="1629071"/>
    <lineage>
        <taxon>Bacteria</taxon>
        <taxon>Bacillati</taxon>
        <taxon>Actinomycetota</taxon>
        <taxon>Actinomycetes</taxon>
        <taxon>Micromonosporales</taxon>
        <taxon>Micromonosporaceae</taxon>
        <taxon>Micromonospora</taxon>
    </lineage>
</organism>
<keyword evidence="1" id="KW-0596">Phosphopantetheine</keyword>
<gene>
    <name evidence="4" type="ORF">E1091_13700</name>
</gene>
<dbReference type="InterPro" id="IPR009081">
    <property type="entry name" value="PP-bd_ACP"/>
</dbReference>
<name>A0ABY2DI18_9ACTN</name>
<dbReference type="Pfam" id="PF00550">
    <property type="entry name" value="PP-binding"/>
    <property type="match status" value="1"/>
</dbReference>
<dbReference type="Gene3D" id="2.30.38.10">
    <property type="entry name" value="Luciferase, Domain 3"/>
    <property type="match status" value="1"/>
</dbReference>
<dbReference type="InterPro" id="IPR036736">
    <property type="entry name" value="ACP-like_sf"/>
</dbReference>
<evidence type="ECO:0000313" key="5">
    <source>
        <dbReference type="Proteomes" id="UP000295626"/>
    </source>
</evidence>
<sequence length="601" mass="62725">MNVNTIGAAVARQARLRPDSTAVSGPDGALTYAELDARANQLAHHLHRHGVRPGEPVAVSTARSTQMIVMLLGILRAGAAYLALDPGDPVRHRRLLSQDAGVRVLLTDTAGRPAHDGHHDDLTVLGPELLDGPAAVRLPVTPPDVRVDGSAAAYIAYTSGSTGRPKGVVVPHRAVLRLVLEPDYLTVGPDDVFLQFAPVAFDASTLEIWGALANGARVAVAPPGDLSVADLLAFVRAQRVTVMWLTAGLFHRTVELGLGDLPCLRYLLAGGDTLSPGHVDAAVRALPGTTVVNGYGPTENTTFTCCHRLRGAFSGPTVPIGRAIRGSRVYVLDDHLRPVPPGETGELYAAGTGLANGYLNDPGETAARFVADPFADTPGQRMYRTGDLVRAGTDGLLEFVGRQDSQVKIRGYRIEPAAVEAALLALPEVGQAAVVPVSTGGNRRLVAYVVSNRPGPISSLAVRAGLDAVLPSYAVPSLVRIVDELPLNANGKLDRAALAAADTTARPELNAAYREPGPGLERAVADAWTDQLGIVGIGADDDFFELGGHSLLAMTVIGQLGERFGVALTLDALYLDPTPAGLAGALRRGRAPDPAGASPAL</sequence>
<dbReference type="EMBL" id="SMKE01000521">
    <property type="protein sequence ID" value="TDB91474.1"/>
    <property type="molecule type" value="Genomic_DNA"/>
</dbReference>
<dbReference type="InterPro" id="IPR029058">
    <property type="entry name" value="AB_hydrolase_fold"/>
</dbReference>
<dbReference type="PROSITE" id="PS00455">
    <property type="entry name" value="AMP_BINDING"/>
    <property type="match status" value="1"/>
</dbReference>
<dbReference type="InterPro" id="IPR010071">
    <property type="entry name" value="AA_adenyl_dom"/>
</dbReference>
<dbReference type="InterPro" id="IPR045851">
    <property type="entry name" value="AMP-bd_C_sf"/>
</dbReference>
<dbReference type="InterPro" id="IPR020845">
    <property type="entry name" value="AMP-binding_CS"/>
</dbReference>
<dbReference type="PANTHER" id="PTHR45527:SF1">
    <property type="entry name" value="FATTY ACID SYNTHASE"/>
    <property type="match status" value="1"/>
</dbReference>
<accession>A0ABY2DI18</accession>
<dbReference type="SUPFAM" id="SSF47336">
    <property type="entry name" value="ACP-like"/>
    <property type="match status" value="1"/>
</dbReference>
<evidence type="ECO:0000256" key="2">
    <source>
        <dbReference type="ARBA" id="ARBA00022553"/>
    </source>
</evidence>
<dbReference type="PANTHER" id="PTHR45527">
    <property type="entry name" value="NONRIBOSOMAL PEPTIDE SYNTHETASE"/>
    <property type="match status" value="1"/>
</dbReference>